<dbReference type="AlphaFoldDB" id="A0AA44VNG2"/>
<proteinExistence type="predicted"/>
<protein>
    <submittedName>
        <fullName evidence="2">MSHA biogenesis protein MshP</fullName>
    </submittedName>
</protein>
<comment type="caution">
    <text evidence="2">The sequence shown here is derived from an EMBL/GenBank/DDBJ whole genome shotgun (WGS) entry which is preliminary data.</text>
</comment>
<evidence type="ECO:0000256" key="1">
    <source>
        <dbReference type="SAM" id="Phobius"/>
    </source>
</evidence>
<reference evidence="2 3" key="1">
    <citation type="journal article" date="2018" name="Nature">
        <title>A major lineage of non-tailed dsDNA viruses as unrecognized killers of marine bacteria.</title>
        <authorList>
            <person name="Kauffman K.M."/>
            <person name="Hussain F.A."/>
            <person name="Yang J."/>
            <person name="Arevalo P."/>
            <person name="Brown J.M."/>
            <person name="Chang W.K."/>
            <person name="VanInsberghe D."/>
            <person name="Elsherbini J."/>
            <person name="Sharma R.S."/>
            <person name="Cutler M.B."/>
            <person name="Kelly L."/>
            <person name="Polz M.F."/>
        </authorList>
    </citation>
    <scope>NUCLEOTIDE SEQUENCE [LARGE SCALE GENOMIC DNA]</scope>
    <source>
        <strain evidence="2 3">10N.286.55.E1</strain>
    </source>
</reference>
<keyword evidence="3" id="KW-1185">Reference proteome</keyword>
<feature type="transmembrane region" description="Helical" evidence="1">
    <location>
        <begin position="12"/>
        <end position="33"/>
    </location>
</feature>
<organism evidence="2 3">
    <name type="scientific">Vibrio lentus</name>
    <dbReference type="NCBI Taxonomy" id="136468"/>
    <lineage>
        <taxon>Bacteria</taxon>
        <taxon>Pseudomonadati</taxon>
        <taxon>Pseudomonadota</taxon>
        <taxon>Gammaproteobacteria</taxon>
        <taxon>Vibrionales</taxon>
        <taxon>Vibrionaceae</taxon>
        <taxon>Vibrio</taxon>
    </lineage>
</organism>
<gene>
    <name evidence="2" type="ORF">BCV38_14110</name>
</gene>
<accession>A0AA44VNG2</accession>
<dbReference type="Proteomes" id="UP000239763">
    <property type="component" value="Unassembled WGS sequence"/>
</dbReference>
<dbReference type="GeneID" id="69650260"/>
<evidence type="ECO:0000313" key="3">
    <source>
        <dbReference type="Proteomes" id="UP000239763"/>
    </source>
</evidence>
<keyword evidence="1" id="KW-0812">Transmembrane</keyword>
<dbReference type="RefSeq" id="WP_065105537.1">
    <property type="nucleotide sequence ID" value="NZ_JAAHTI010000001.1"/>
</dbReference>
<sequence>MMPLSITLRKQTGGSLILVVFILVVMASVAMVANQNQQRNSEQLISTLIGTRAEMAARSGAQIEISRFYQTTTEGSCHASTPQIISFSGEGLAQCVTDVSCKFIGVLDNGINVYQLTSKGSCSVGSLVLQRIIEVGLRDDS</sequence>
<keyword evidence="1" id="KW-0472">Membrane</keyword>
<dbReference type="EMBL" id="MCSB01000052">
    <property type="protein sequence ID" value="PME22383.1"/>
    <property type="molecule type" value="Genomic_DNA"/>
</dbReference>
<name>A0AA44VNG2_9VIBR</name>
<keyword evidence="1" id="KW-1133">Transmembrane helix</keyword>
<evidence type="ECO:0000313" key="2">
    <source>
        <dbReference type="EMBL" id="PME22383.1"/>
    </source>
</evidence>